<feature type="compositionally biased region" description="Low complexity" evidence="7">
    <location>
        <begin position="881"/>
        <end position="907"/>
    </location>
</feature>
<proteinExistence type="inferred from homology"/>
<dbReference type="Proteomes" id="UP000621266">
    <property type="component" value="Unassembled WGS sequence"/>
</dbReference>
<feature type="domain" description="ABC3 transporter permease C-terminal" evidence="9">
    <location>
        <begin position="1004"/>
        <end position="1116"/>
    </location>
</feature>
<evidence type="ECO:0000256" key="7">
    <source>
        <dbReference type="SAM" id="MobiDB-lite"/>
    </source>
</evidence>
<dbReference type="RefSeq" id="WP_156207657.1">
    <property type="nucleotide sequence ID" value="NZ_WHPN01000408.1"/>
</dbReference>
<feature type="transmembrane region" description="Helical" evidence="8">
    <location>
        <begin position="474"/>
        <end position="494"/>
    </location>
</feature>
<feature type="transmembrane region" description="Helical" evidence="8">
    <location>
        <begin position="1098"/>
        <end position="1118"/>
    </location>
</feature>
<evidence type="ECO:0000256" key="5">
    <source>
        <dbReference type="ARBA" id="ARBA00023136"/>
    </source>
</evidence>
<dbReference type="PANTHER" id="PTHR30572:SF4">
    <property type="entry name" value="ABC TRANSPORTER PERMEASE YTRF"/>
    <property type="match status" value="1"/>
</dbReference>
<dbReference type="EMBL" id="WHPN01000408">
    <property type="protein sequence ID" value="KAF4405620.1"/>
    <property type="molecule type" value="Genomic_DNA"/>
</dbReference>
<feature type="compositionally biased region" description="Low complexity" evidence="7">
    <location>
        <begin position="778"/>
        <end position="794"/>
    </location>
</feature>
<sequence length="1134" mass="115175">MSLFVLLRVAAHRALLAAATLVVVTATTVLATLASFSGAVDGAALRHELGGGSAASAALVVGADVAPKGARAADEAVERGARETFDGLPVTVRKLRKSGPYALPAVAGAPAPPDKPHLTHFASLDRTRVTRVSGELPAPKARATRDAPVPVAVPQAAAEQLDLGPGDRLTLTDRLGGGDVAIRVTGVYRAADPADPYWQADALRGRGVQKVVFTTYGPLLVSPSVLASGRTSGDTTTWVAGADYATLTTGRVDALRDASARGPERLREAEALGGNPTVTTGLPAVLDRSERALLVSRSTLLVVSAQLVLLAVCALLLVTRLLRAERAGENELLRARGASPRRIAALAWAESLLPAVPAAVCAPLLAGPLTRLLAERSGLGGIGVRPGDSGTAAVWLVSAATALCCAVLVAPALAASTGHRGRAVSLPGPLRAGADIGLLVVAAVAYWQLQRQSAGPGTGTPGGGSADGLGADPLLVLTPALALLAGTVLLLRLMPLAARFAERRAAGGRSLLGALTAWQLSRRPQRAAGPVLLLVLVVAMGMLAVGQSASWDRSQRDRADFRTGASIRVQDHRLDGPGEPGRYATLPGVRSAAPAHRASLSLSGDRAATVLALDTRRADQRLLLRDDLADVDAGRLLAATRSGGPDGRAGLVLPEGARSVSLTLRLAEPRTGKAPRGHEPAVTVLLEDAHGLTYRLPAGAVAGGAPRTVTLRLDTAGGERRAAPAGPLAITGLDLTGPVPPGARGELRLDVTDPTARDRDGNRLPVTVPGSLRWRGTAVTTAGGTGRPPAGARTSAATAERPLSAVYRVDSTATGGAQEPPAEDVSLRLRAERPEAPRQVTGVATDAFLRQTGARPGDSVDVTLGGQDVRVRIAHSVRQLPTTGPASDAATDTAGAAPAAAGDSGSDDSGGSGTAAAGSGTGGGLLLDLRAVNALLARDSGDPLDPTEWWLGTDPAGTADTAAALRERPDADPADVLVRDETAAALLGDPLGAAPRAALPAVTVAAAALAAVGFAVGALGSWRERRTELAVLRALGVSGRQLARQFASEQALLIAVALAAGAVLGTLLTRGVVPLTVLTGQAARPVPEVLVELPVPQVLLLPAGVALLPLAAVTVIALRRVAPAEALRRQEDVT</sequence>
<comment type="similarity">
    <text evidence="6">Belongs to the ABC-4 integral membrane protein family.</text>
</comment>
<evidence type="ECO:0000256" key="3">
    <source>
        <dbReference type="ARBA" id="ARBA00022692"/>
    </source>
</evidence>
<feature type="compositionally biased region" description="Gly residues" evidence="7">
    <location>
        <begin position="908"/>
        <end position="920"/>
    </location>
</feature>
<dbReference type="InterPro" id="IPR050250">
    <property type="entry name" value="Macrolide_Exporter_MacB"/>
</dbReference>
<feature type="transmembrane region" description="Helical" evidence="8">
    <location>
        <begin position="527"/>
        <end position="546"/>
    </location>
</feature>
<keyword evidence="4 8" id="KW-1133">Transmembrane helix</keyword>
<keyword evidence="11" id="KW-1185">Reference proteome</keyword>
<keyword evidence="5 8" id="KW-0472">Membrane</keyword>
<dbReference type="PANTHER" id="PTHR30572">
    <property type="entry name" value="MEMBRANE COMPONENT OF TRANSPORTER-RELATED"/>
    <property type="match status" value="1"/>
</dbReference>
<feature type="transmembrane region" description="Helical" evidence="8">
    <location>
        <begin position="997"/>
        <end position="1019"/>
    </location>
</feature>
<feature type="transmembrane region" description="Helical" evidence="8">
    <location>
        <begin position="393"/>
        <end position="416"/>
    </location>
</feature>
<protein>
    <submittedName>
        <fullName evidence="10">FtsX-like permease family protein</fullName>
    </submittedName>
</protein>
<evidence type="ECO:0000256" key="6">
    <source>
        <dbReference type="ARBA" id="ARBA00038076"/>
    </source>
</evidence>
<feature type="region of interest" description="Disordered" evidence="7">
    <location>
        <begin position="778"/>
        <end position="799"/>
    </location>
</feature>
<comment type="subcellular location">
    <subcellularLocation>
        <location evidence="1">Cell membrane</location>
        <topology evidence="1">Multi-pass membrane protein</topology>
    </subcellularLocation>
</comment>
<feature type="transmembrane region" description="Helical" evidence="8">
    <location>
        <begin position="1051"/>
        <end position="1078"/>
    </location>
</feature>
<organism evidence="10 11">
    <name type="scientific">Streptomyces lycii</name>
    <dbReference type="NCBI Taxonomy" id="2654337"/>
    <lineage>
        <taxon>Bacteria</taxon>
        <taxon>Bacillati</taxon>
        <taxon>Actinomycetota</taxon>
        <taxon>Actinomycetes</taxon>
        <taxon>Kitasatosporales</taxon>
        <taxon>Streptomycetaceae</taxon>
        <taxon>Streptomyces</taxon>
    </lineage>
</organism>
<feature type="transmembrane region" description="Helical" evidence="8">
    <location>
        <begin position="428"/>
        <end position="449"/>
    </location>
</feature>
<keyword evidence="2" id="KW-1003">Cell membrane</keyword>
<feature type="transmembrane region" description="Helical" evidence="8">
    <location>
        <begin position="300"/>
        <end position="322"/>
    </location>
</feature>
<feature type="region of interest" description="Disordered" evidence="7">
    <location>
        <begin position="877"/>
        <end position="920"/>
    </location>
</feature>
<evidence type="ECO:0000256" key="4">
    <source>
        <dbReference type="ARBA" id="ARBA00022989"/>
    </source>
</evidence>
<evidence type="ECO:0000313" key="11">
    <source>
        <dbReference type="Proteomes" id="UP000621266"/>
    </source>
</evidence>
<dbReference type="InterPro" id="IPR003838">
    <property type="entry name" value="ABC3_permease_C"/>
</dbReference>
<keyword evidence="3 8" id="KW-0812">Transmembrane</keyword>
<feature type="domain" description="ABC3 transporter permease C-terminal" evidence="9">
    <location>
        <begin position="302"/>
        <end position="410"/>
    </location>
</feature>
<evidence type="ECO:0000256" key="1">
    <source>
        <dbReference type="ARBA" id="ARBA00004651"/>
    </source>
</evidence>
<evidence type="ECO:0000313" key="10">
    <source>
        <dbReference type="EMBL" id="KAF4405620.1"/>
    </source>
</evidence>
<name>A0ABQ7FBH7_9ACTN</name>
<evidence type="ECO:0000256" key="8">
    <source>
        <dbReference type="SAM" id="Phobius"/>
    </source>
</evidence>
<evidence type="ECO:0000259" key="9">
    <source>
        <dbReference type="Pfam" id="PF02687"/>
    </source>
</evidence>
<accession>A0ABQ7FBH7</accession>
<gene>
    <name evidence="10" type="ORF">GCU69_29255</name>
</gene>
<reference evidence="10 11" key="1">
    <citation type="submission" date="2019-10" db="EMBL/GenBank/DDBJ databases">
        <title>Streptomyces tenebrisbrunneis sp.nov., an endogenous actinomycete isolated from of Lycium ruthenicum.</title>
        <authorList>
            <person name="Ma L."/>
        </authorList>
    </citation>
    <scope>NUCLEOTIDE SEQUENCE [LARGE SCALE GENOMIC DNA]</scope>
    <source>
        <strain evidence="10 11">TRM 66187</strain>
    </source>
</reference>
<dbReference type="Pfam" id="PF02687">
    <property type="entry name" value="FtsX"/>
    <property type="match status" value="2"/>
</dbReference>
<comment type="caution">
    <text evidence="10">The sequence shown here is derived from an EMBL/GenBank/DDBJ whole genome shotgun (WGS) entry which is preliminary data.</text>
</comment>
<evidence type="ECO:0000256" key="2">
    <source>
        <dbReference type="ARBA" id="ARBA00022475"/>
    </source>
</evidence>